<feature type="coiled-coil region" evidence="1">
    <location>
        <begin position="89"/>
        <end position="186"/>
    </location>
</feature>
<reference evidence="2" key="1">
    <citation type="submission" date="2016-10" db="EMBL/GenBank/DDBJ databases">
        <authorList>
            <person name="Benchimol M."/>
            <person name="Almeida L.G."/>
            <person name="Vasconcelos A.T."/>
            <person name="Perreira-Neves A."/>
            <person name="Rosa I.A."/>
            <person name="Tasca T."/>
            <person name="Bogo M.R."/>
            <person name="de Souza W."/>
        </authorList>
    </citation>
    <scope>NUCLEOTIDE SEQUENCE [LARGE SCALE GENOMIC DNA]</scope>
    <source>
        <strain evidence="2">K</strain>
    </source>
</reference>
<proteinExistence type="predicted"/>
<name>A0A1J4JC19_9EUKA</name>
<evidence type="ECO:0000313" key="3">
    <source>
        <dbReference type="Proteomes" id="UP000179807"/>
    </source>
</evidence>
<dbReference type="OrthoDB" id="128924at2759"/>
<dbReference type="RefSeq" id="XP_068349871.1">
    <property type="nucleotide sequence ID" value="XM_068511198.1"/>
</dbReference>
<dbReference type="VEuPathDB" id="TrichDB:TRFO_37046"/>
<dbReference type="GeneID" id="94845902"/>
<dbReference type="AlphaFoldDB" id="A0A1J4JC19"/>
<protein>
    <submittedName>
        <fullName evidence="2">Uncharacterized protein</fullName>
    </submittedName>
</protein>
<dbReference type="EMBL" id="MLAK01001156">
    <property type="protein sequence ID" value="OHS96734.1"/>
    <property type="molecule type" value="Genomic_DNA"/>
</dbReference>
<evidence type="ECO:0000256" key="1">
    <source>
        <dbReference type="SAM" id="Coils"/>
    </source>
</evidence>
<gene>
    <name evidence="2" type="ORF">TRFO_37046</name>
</gene>
<accession>A0A1J4JC19</accession>
<sequence>MSEFEVIEDIINEDQLVATEKILDDRIASASRQLTSLETKEMKLHKEYRTAQKKLIESHKTNLKLTEKTKKLTESPANPAKPGSFFIQLRHVEADIERNEQEIEGLKMVINNLKSEKNKANAKSNRLYAKLEELRSQHESAHLDEVAKKTKLANLTEQLNNTTEECKSLKELVEEIKAKLKEAAGDMKELSPQETARLVAQRDALQREVKERMKWLEDKQNEERVLQNKFQITQTKRSRTFSSHASTSSWISERATLIAKLKKVRKDLRNLETHQRGVTQKQSRNQEILEDLNFNSDDAKLALIAERKSFPTQMPEFMKIALSIEQEQSMKYENDLAELDRIQEEVNKFKSDTTHFMKMDEEMAENGPRMTLLKEELSELRAKY</sequence>
<organism evidence="2 3">
    <name type="scientific">Tritrichomonas foetus</name>
    <dbReference type="NCBI Taxonomy" id="1144522"/>
    <lineage>
        <taxon>Eukaryota</taxon>
        <taxon>Metamonada</taxon>
        <taxon>Parabasalia</taxon>
        <taxon>Tritrichomonadida</taxon>
        <taxon>Tritrichomonadidae</taxon>
        <taxon>Tritrichomonas</taxon>
    </lineage>
</organism>
<comment type="caution">
    <text evidence="2">The sequence shown here is derived from an EMBL/GenBank/DDBJ whole genome shotgun (WGS) entry which is preliminary data.</text>
</comment>
<dbReference type="Proteomes" id="UP000179807">
    <property type="component" value="Unassembled WGS sequence"/>
</dbReference>
<keyword evidence="1" id="KW-0175">Coiled coil</keyword>
<evidence type="ECO:0000313" key="2">
    <source>
        <dbReference type="EMBL" id="OHS96734.1"/>
    </source>
</evidence>
<keyword evidence="3" id="KW-1185">Reference proteome</keyword>